<dbReference type="Gene3D" id="3.40.50.1980">
    <property type="entry name" value="Nitrogenase molybdenum iron protein domain"/>
    <property type="match status" value="2"/>
</dbReference>
<evidence type="ECO:0000256" key="3">
    <source>
        <dbReference type="ARBA" id="ARBA00022448"/>
    </source>
</evidence>
<keyword evidence="4 5" id="KW-0732">Signal</keyword>
<dbReference type="SUPFAM" id="SSF53807">
    <property type="entry name" value="Helical backbone' metal receptor"/>
    <property type="match status" value="1"/>
</dbReference>
<keyword evidence="8" id="KW-1185">Reference proteome</keyword>
<dbReference type="PROSITE" id="PS51257">
    <property type="entry name" value="PROKAR_LIPOPROTEIN"/>
    <property type="match status" value="1"/>
</dbReference>
<evidence type="ECO:0000313" key="7">
    <source>
        <dbReference type="EMBL" id="GIG39045.1"/>
    </source>
</evidence>
<dbReference type="InterPro" id="IPR002491">
    <property type="entry name" value="ABC_transptr_periplasmic_BD"/>
</dbReference>
<name>A0ABQ4DI71_9CELL</name>
<comment type="caution">
    <text evidence="7">The sequence shown here is derived from an EMBL/GenBank/DDBJ whole genome shotgun (WGS) entry which is preliminary data.</text>
</comment>
<comment type="similarity">
    <text evidence="2">Belongs to the bacterial solute-binding protein 8 family.</text>
</comment>
<reference evidence="7 8" key="1">
    <citation type="submission" date="2021-01" db="EMBL/GenBank/DDBJ databases">
        <title>Whole genome shotgun sequence of Cellulomonas phragmiteti NBRC 110785.</title>
        <authorList>
            <person name="Komaki H."/>
            <person name="Tamura T."/>
        </authorList>
    </citation>
    <scope>NUCLEOTIDE SEQUENCE [LARGE SCALE GENOMIC DNA]</scope>
    <source>
        <strain evidence="7 8">NBRC 110785</strain>
    </source>
</reference>
<keyword evidence="3" id="KW-0813">Transport</keyword>
<proteinExistence type="inferred from homology"/>
<sequence length="355" mass="36681">MRTAPSRRALRPLVAATAASLLLAACAAGGAADPTDGATPDATSAGSDAFPVTLENTFGETTVEAQPTAVATVNWGNHDVPIALGVVPVGFAKATYGDDDTDGVHPWTYEALEGLGATGDDLPVLFDETDGIPFEAVNNTSPDVVLAAYSGLTEDDYTTLSQIAPTVSFPEFAWGTNWKDMALVNGEALGRKAEAQALIDDVLADIDDALAERPDVEGKTFAYTWIDPADPSTIGVYTPLDARVQLVEDLGLVNAPSVVDLAGDTDQFFVNLSAEQADTLADVDVLVTYGDDSTLAALQADPLLSKIPAVARGSVVVVPDGDPISSATSGPTVLSVPWALDAYLDLFQAAAAQVG</sequence>
<dbReference type="Proteomes" id="UP000614741">
    <property type="component" value="Unassembled WGS sequence"/>
</dbReference>
<feature type="chain" id="PRO_5046730033" evidence="5">
    <location>
        <begin position="28"/>
        <end position="355"/>
    </location>
</feature>
<dbReference type="CDD" id="cd01146">
    <property type="entry name" value="FhuD"/>
    <property type="match status" value="1"/>
</dbReference>
<organism evidence="7 8">
    <name type="scientific">Cellulomonas phragmiteti</name>
    <dbReference type="NCBI Taxonomy" id="478780"/>
    <lineage>
        <taxon>Bacteria</taxon>
        <taxon>Bacillati</taxon>
        <taxon>Actinomycetota</taxon>
        <taxon>Actinomycetes</taxon>
        <taxon>Micrococcales</taxon>
        <taxon>Cellulomonadaceae</taxon>
        <taxon>Cellulomonas</taxon>
    </lineage>
</organism>
<comment type="subcellular location">
    <subcellularLocation>
        <location evidence="1">Cell envelope</location>
    </subcellularLocation>
</comment>
<dbReference type="Pfam" id="PF01497">
    <property type="entry name" value="Peripla_BP_2"/>
    <property type="match status" value="1"/>
</dbReference>
<evidence type="ECO:0000256" key="1">
    <source>
        <dbReference type="ARBA" id="ARBA00004196"/>
    </source>
</evidence>
<feature type="domain" description="Fe/B12 periplasmic-binding" evidence="6">
    <location>
        <begin position="69"/>
        <end position="351"/>
    </location>
</feature>
<dbReference type="PANTHER" id="PTHR30532:SF24">
    <property type="entry name" value="FERRIC ENTEROBACTIN-BINDING PERIPLASMIC PROTEIN FEPB"/>
    <property type="match status" value="1"/>
</dbReference>
<protein>
    <submittedName>
        <fullName evidence="7">ABC transporter substrate-binding protein</fullName>
    </submittedName>
</protein>
<accession>A0ABQ4DI71</accession>
<evidence type="ECO:0000256" key="2">
    <source>
        <dbReference type="ARBA" id="ARBA00008814"/>
    </source>
</evidence>
<dbReference type="EMBL" id="BONP01000003">
    <property type="protein sequence ID" value="GIG39045.1"/>
    <property type="molecule type" value="Genomic_DNA"/>
</dbReference>
<gene>
    <name evidence="7" type="ORF">Cph01nite_08070</name>
</gene>
<dbReference type="PANTHER" id="PTHR30532">
    <property type="entry name" value="IRON III DICITRATE-BINDING PERIPLASMIC PROTEIN"/>
    <property type="match status" value="1"/>
</dbReference>
<dbReference type="PROSITE" id="PS50983">
    <property type="entry name" value="FE_B12_PBP"/>
    <property type="match status" value="1"/>
</dbReference>
<evidence type="ECO:0000313" key="8">
    <source>
        <dbReference type="Proteomes" id="UP000614741"/>
    </source>
</evidence>
<dbReference type="InterPro" id="IPR051313">
    <property type="entry name" value="Bact_iron-sidero_bind"/>
</dbReference>
<evidence type="ECO:0000256" key="5">
    <source>
        <dbReference type="SAM" id="SignalP"/>
    </source>
</evidence>
<evidence type="ECO:0000256" key="4">
    <source>
        <dbReference type="ARBA" id="ARBA00022729"/>
    </source>
</evidence>
<feature type="signal peptide" evidence="5">
    <location>
        <begin position="1"/>
        <end position="27"/>
    </location>
</feature>
<evidence type="ECO:0000259" key="6">
    <source>
        <dbReference type="PROSITE" id="PS50983"/>
    </source>
</evidence>
<dbReference type="RefSeq" id="WP_203671350.1">
    <property type="nucleotide sequence ID" value="NZ_BONP01000003.1"/>
</dbReference>